<dbReference type="EMBL" id="JACDUR010000010">
    <property type="protein sequence ID" value="MBA2897282.1"/>
    <property type="molecule type" value="Genomic_DNA"/>
</dbReference>
<keyword evidence="2 4" id="KW-0560">Oxidoreductase</keyword>
<keyword evidence="2" id="KW-0521">NADP</keyword>
<name>A0A7W0CU53_9ACTN</name>
<evidence type="ECO:0000259" key="3">
    <source>
        <dbReference type="Pfam" id="PF04321"/>
    </source>
</evidence>
<protein>
    <recommendedName>
        <fullName evidence="2">dTDP-4-dehydrorhamnose reductase</fullName>
        <ecNumber evidence="2">1.1.1.133</ecNumber>
    </recommendedName>
</protein>
<dbReference type="UniPathway" id="UPA00124"/>
<dbReference type="GO" id="GO:0019305">
    <property type="term" value="P:dTDP-rhamnose biosynthetic process"/>
    <property type="evidence" value="ECO:0007669"/>
    <property type="project" value="UniProtKB-UniPathway"/>
</dbReference>
<dbReference type="RefSeq" id="WP_181615971.1">
    <property type="nucleotide sequence ID" value="NZ_BAABAM010000010.1"/>
</dbReference>
<dbReference type="PANTHER" id="PTHR10491:SF4">
    <property type="entry name" value="METHIONINE ADENOSYLTRANSFERASE 2 SUBUNIT BETA"/>
    <property type="match status" value="1"/>
</dbReference>
<organism evidence="4 5">
    <name type="scientific">Nonomuraea soli</name>
    <dbReference type="NCBI Taxonomy" id="1032476"/>
    <lineage>
        <taxon>Bacteria</taxon>
        <taxon>Bacillati</taxon>
        <taxon>Actinomycetota</taxon>
        <taxon>Actinomycetes</taxon>
        <taxon>Streptosporangiales</taxon>
        <taxon>Streptosporangiaceae</taxon>
        <taxon>Nonomuraea</taxon>
    </lineage>
</organism>
<keyword evidence="5" id="KW-1185">Reference proteome</keyword>
<comment type="pathway">
    <text evidence="2">Carbohydrate biosynthesis; dTDP-L-rhamnose biosynthesis.</text>
</comment>
<dbReference type="AlphaFoldDB" id="A0A7W0CU53"/>
<dbReference type="EC" id="1.1.1.133" evidence="2"/>
<comment type="similarity">
    <text evidence="1 2">Belongs to the dTDP-4-dehydrorhamnose reductase family.</text>
</comment>
<dbReference type="InterPro" id="IPR005913">
    <property type="entry name" value="dTDP_dehydrorham_reduct"/>
</dbReference>
<dbReference type="Gene3D" id="3.90.25.10">
    <property type="entry name" value="UDP-galactose 4-epimerase, domain 1"/>
    <property type="match status" value="1"/>
</dbReference>
<evidence type="ECO:0000313" key="4">
    <source>
        <dbReference type="EMBL" id="MBA2897282.1"/>
    </source>
</evidence>
<dbReference type="GO" id="GO:0005829">
    <property type="term" value="C:cytosol"/>
    <property type="evidence" value="ECO:0007669"/>
    <property type="project" value="TreeGrafter"/>
</dbReference>
<proteinExistence type="inferred from homology"/>
<sequence length="292" mass="31366">MTGRWLVTGAGGMVAGDLLRLLGDRGVGLDRRALDICQADQVEQVIGDHRPEVVVNCAAWTAVDDAELHEEQARAVNADGVRHLAEACSRTGSRLIHLSTDYVFPGDATSPYAEDAPTGPRSAYGRTKLAGEQAVLEVLPGTGYVVRTAWLYGTTGRDFVRTMMKLESEREYLDVVYDQVGQPTWSADLAALLVRLGESGAEPGIYHGTSSGQCSWHALASEVFRLLGADPSRVRPVGSAAFPRPAPRPAYSVLGHARWAGTGVAPIGDWNEALSRAFPEVRRSLYNAAHAS</sequence>
<evidence type="ECO:0000256" key="1">
    <source>
        <dbReference type="ARBA" id="ARBA00010944"/>
    </source>
</evidence>
<dbReference type="Pfam" id="PF04321">
    <property type="entry name" value="RmlD_sub_bind"/>
    <property type="match status" value="1"/>
</dbReference>
<dbReference type="InterPro" id="IPR036291">
    <property type="entry name" value="NAD(P)-bd_dom_sf"/>
</dbReference>
<dbReference type="CDD" id="cd05254">
    <property type="entry name" value="dTDP_HR_like_SDR_e"/>
    <property type="match status" value="1"/>
</dbReference>
<feature type="domain" description="RmlD-like substrate binding" evidence="3">
    <location>
        <begin position="5"/>
        <end position="281"/>
    </location>
</feature>
<dbReference type="NCBIfam" id="TIGR01214">
    <property type="entry name" value="rmlD"/>
    <property type="match status" value="1"/>
</dbReference>
<dbReference type="Proteomes" id="UP000530928">
    <property type="component" value="Unassembled WGS sequence"/>
</dbReference>
<reference evidence="4 5" key="1">
    <citation type="submission" date="2020-07" db="EMBL/GenBank/DDBJ databases">
        <title>Genomic Encyclopedia of Type Strains, Phase IV (KMG-IV): sequencing the most valuable type-strain genomes for metagenomic binning, comparative biology and taxonomic classification.</title>
        <authorList>
            <person name="Goeker M."/>
        </authorList>
    </citation>
    <scope>NUCLEOTIDE SEQUENCE [LARGE SCALE GENOMIC DNA]</scope>
    <source>
        <strain evidence="4 5">DSM 45533</strain>
    </source>
</reference>
<gene>
    <name evidence="4" type="ORF">HNR30_008678</name>
</gene>
<dbReference type="InterPro" id="IPR029903">
    <property type="entry name" value="RmlD-like-bd"/>
</dbReference>
<dbReference type="GO" id="GO:0008831">
    <property type="term" value="F:dTDP-4-dehydrorhamnose reductase activity"/>
    <property type="evidence" value="ECO:0007669"/>
    <property type="project" value="UniProtKB-EC"/>
</dbReference>
<evidence type="ECO:0000313" key="5">
    <source>
        <dbReference type="Proteomes" id="UP000530928"/>
    </source>
</evidence>
<dbReference type="Gene3D" id="3.40.50.720">
    <property type="entry name" value="NAD(P)-binding Rossmann-like Domain"/>
    <property type="match status" value="1"/>
</dbReference>
<comment type="function">
    <text evidence="2">Catalyzes the reduction of dTDP-6-deoxy-L-lyxo-4-hexulose to yield dTDP-L-rhamnose.</text>
</comment>
<accession>A0A7W0CU53</accession>
<dbReference type="SUPFAM" id="SSF51735">
    <property type="entry name" value="NAD(P)-binding Rossmann-fold domains"/>
    <property type="match status" value="1"/>
</dbReference>
<evidence type="ECO:0000256" key="2">
    <source>
        <dbReference type="RuleBase" id="RU364082"/>
    </source>
</evidence>
<comment type="caution">
    <text evidence="4">The sequence shown here is derived from an EMBL/GenBank/DDBJ whole genome shotgun (WGS) entry which is preliminary data.</text>
</comment>
<dbReference type="PANTHER" id="PTHR10491">
    <property type="entry name" value="DTDP-4-DEHYDRORHAMNOSE REDUCTASE"/>
    <property type="match status" value="1"/>
</dbReference>